<dbReference type="EMBL" id="NUSQ01000034">
    <property type="protein sequence ID" value="PHD71901.1"/>
    <property type="molecule type" value="Genomic_DNA"/>
</dbReference>
<evidence type="ECO:0000313" key="2">
    <source>
        <dbReference type="Proteomes" id="UP000225997"/>
    </source>
</evidence>
<protein>
    <submittedName>
        <fullName evidence="1">Uncharacterized protein</fullName>
    </submittedName>
</protein>
<evidence type="ECO:0000313" key="1">
    <source>
        <dbReference type="EMBL" id="PHD71901.1"/>
    </source>
</evidence>
<comment type="caution">
    <text evidence="1">The sequence shown here is derived from an EMBL/GenBank/DDBJ whole genome shotgun (WGS) entry which is preliminary data.</text>
</comment>
<organism evidence="1 2">
    <name type="scientific">Bacillus toyonensis</name>
    <dbReference type="NCBI Taxonomy" id="155322"/>
    <lineage>
        <taxon>Bacteria</taxon>
        <taxon>Bacillati</taxon>
        <taxon>Bacillota</taxon>
        <taxon>Bacilli</taxon>
        <taxon>Bacillales</taxon>
        <taxon>Bacillaceae</taxon>
        <taxon>Bacillus</taxon>
        <taxon>Bacillus cereus group</taxon>
    </lineage>
</organism>
<dbReference type="Gene3D" id="3.40.50.2000">
    <property type="entry name" value="Glycogen Phosphorylase B"/>
    <property type="match status" value="2"/>
</dbReference>
<proteinExistence type="predicted"/>
<dbReference type="PANTHER" id="PTHR38134">
    <property type="entry name" value="SLR1395 PROTEIN"/>
    <property type="match status" value="1"/>
</dbReference>
<dbReference type="RefSeq" id="WP_100063029.1">
    <property type="nucleotide sequence ID" value="NZ_NUSQ01000034.1"/>
</dbReference>
<dbReference type="AlphaFoldDB" id="A0A2B5XKU8"/>
<sequence length="355" mass="41046">MKTFVFYISEYGFGHATRCIALIRAILSTRNDVQFIICNSFAMQFIRASLAEYGDKVIFHDVETDVGFVLKENSLDLDKQKLEQSYEEFCTKLPQKINNEMDFLSAFSVDCIISDISPIAFEIADKLEVPSIGISNFTWFTAYKNIIPDNSLQVFKSMYKKMDYFYKLAGSNEENLARLNTTSFNFYSRTINFLEVKKLRNRLNPTGEKQVIFIPLGMKIQIGDITKLPLWNDERYVFIVSHNMKIEHKNVHKIPENYTESQNYVATADCIISKAGWGTVSEAILQNKPLLIIDRKGMSEDQNTIRFLKNNNLCNLITWEELQNIDIGKYMNTQNSIYQNEVHTIISHIFKSVIS</sequence>
<name>A0A2B5XKU8_9BACI</name>
<accession>A0A2B5XKU8</accession>
<gene>
    <name evidence="1" type="ORF">COF40_07440</name>
</gene>
<dbReference type="Proteomes" id="UP000225997">
    <property type="component" value="Unassembled WGS sequence"/>
</dbReference>
<reference evidence="1 2" key="1">
    <citation type="submission" date="2017-09" db="EMBL/GenBank/DDBJ databases">
        <title>Large-scale bioinformatics analysis of Bacillus genomes uncovers conserved roles of natural products in bacterial physiology.</title>
        <authorList>
            <consortium name="Agbiome Team Llc"/>
            <person name="Bleich R.M."/>
            <person name="Grubbs K.J."/>
            <person name="Santa Maria K.C."/>
            <person name="Allen S.E."/>
            <person name="Farag S."/>
            <person name="Shank E.A."/>
            <person name="Bowers A."/>
        </authorList>
    </citation>
    <scope>NUCLEOTIDE SEQUENCE [LARGE SCALE GENOMIC DNA]</scope>
    <source>
        <strain evidence="1 2">AFS044250</strain>
    </source>
</reference>
<dbReference type="PANTHER" id="PTHR38134:SF2">
    <property type="entry name" value="GALACTOKINASE"/>
    <property type="match status" value="1"/>
</dbReference>
<dbReference type="InterPro" id="IPR053205">
    <property type="entry name" value="GHMP_kinase_L-arabinokinase"/>
</dbReference>
<dbReference type="SUPFAM" id="SSF53756">
    <property type="entry name" value="UDP-Glycosyltransferase/glycogen phosphorylase"/>
    <property type="match status" value="1"/>
</dbReference>